<evidence type="ECO:0000313" key="15">
    <source>
        <dbReference type="RefSeq" id="XP_019794848.2"/>
    </source>
</evidence>
<comment type="subcellular location">
    <subcellularLocation>
        <location evidence="2">Cytoplasm</location>
    </subcellularLocation>
    <subcellularLocation>
        <location evidence="1">Endomembrane system</location>
        <topology evidence="1">Peripheral membrane protein</topology>
    </subcellularLocation>
</comment>
<feature type="region of interest" description="Disordered" evidence="11">
    <location>
        <begin position="1"/>
        <end position="55"/>
    </location>
</feature>
<evidence type="ECO:0000256" key="3">
    <source>
        <dbReference type="ARBA" id="ARBA00007471"/>
    </source>
</evidence>
<keyword evidence="14" id="KW-1185">Reference proteome</keyword>
<evidence type="ECO:0000256" key="2">
    <source>
        <dbReference type="ARBA" id="ARBA00004496"/>
    </source>
</evidence>
<dbReference type="CTD" id="8776"/>
<dbReference type="SMART" id="SM00404">
    <property type="entry name" value="PTPc_motif"/>
    <property type="match status" value="1"/>
</dbReference>
<evidence type="ECO:0000256" key="5">
    <source>
        <dbReference type="ARBA" id="ARBA00022490"/>
    </source>
</evidence>
<feature type="domain" description="Tyrosine specific protein phosphatases" evidence="12">
    <location>
        <begin position="419"/>
        <end position="481"/>
    </location>
</feature>
<dbReference type="InterPro" id="IPR010569">
    <property type="entry name" value="Myotubularin-like_Pase_dom"/>
</dbReference>
<dbReference type="InParanoid" id="A0A2U4BNQ4"/>
<dbReference type="SUPFAM" id="SSF50729">
    <property type="entry name" value="PH domain-like"/>
    <property type="match status" value="1"/>
</dbReference>
<dbReference type="AlphaFoldDB" id="A0A2U4BNQ4"/>
<dbReference type="FunCoup" id="A0A2U4BNQ4">
    <property type="interactions" value="1760"/>
</dbReference>
<feature type="binding site" evidence="10">
    <location>
        <begin position="388"/>
        <end position="389"/>
    </location>
    <ligand>
        <name>substrate</name>
    </ligand>
</feature>
<evidence type="ECO:0000259" key="13">
    <source>
        <dbReference type="PROSITE" id="PS51339"/>
    </source>
</evidence>
<dbReference type="FunFam" id="2.30.29.30:FF:000038">
    <property type="entry name" value="Myotubularin 1, isoform CRA_a"/>
    <property type="match status" value="1"/>
</dbReference>
<dbReference type="InterPro" id="IPR003595">
    <property type="entry name" value="Tyr_Pase_cat"/>
</dbReference>
<evidence type="ECO:0000256" key="10">
    <source>
        <dbReference type="PIRSR" id="PIRSR630564-2"/>
    </source>
</evidence>
<dbReference type="GO" id="GO:0012505">
    <property type="term" value="C:endomembrane system"/>
    <property type="evidence" value="ECO:0007669"/>
    <property type="project" value="UniProtKB-SubCell"/>
</dbReference>
<proteinExistence type="inferred from homology"/>
<evidence type="ECO:0000259" key="12">
    <source>
        <dbReference type="PROSITE" id="PS50056"/>
    </source>
</evidence>
<dbReference type="OrthoDB" id="271628at2759"/>
<dbReference type="InterPro" id="IPR030564">
    <property type="entry name" value="Myotubularin"/>
</dbReference>
<evidence type="ECO:0000256" key="8">
    <source>
        <dbReference type="ARBA" id="ARBA00023136"/>
    </source>
</evidence>
<dbReference type="GO" id="GO:0016020">
    <property type="term" value="C:membrane"/>
    <property type="evidence" value="ECO:0007669"/>
    <property type="project" value="TreeGrafter"/>
</dbReference>
<dbReference type="InterPro" id="IPR004182">
    <property type="entry name" value="GRAM"/>
</dbReference>
<dbReference type="GO" id="GO:0005737">
    <property type="term" value="C:cytoplasm"/>
    <property type="evidence" value="ECO:0007669"/>
    <property type="project" value="UniProtKB-SubCell"/>
</dbReference>
<dbReference type="PROSITE" id="PS50056">
    <property type="entry name" value="TYR_PHOSPHATASE_2"/>
    <property type="match status" value="1"/>
</dbReference>
<evidence type="ECO:0000256" key="11">
    <source>
        <dbReference type="SAM" id="MobiDB-lite"/>
    </source>
</evidence>
<reference evidence="15" key="1">
    <citation type="submission" date="2025-08" db="UniProtKB">
        <authorList>
            <consortium name="RefSeq"/>
        </authorList>
    </citation>
    <scope>IDENTIFICATION</scope>
    <source>
        <tissue evidence="15">Spleen</tissue>
    </source>
</reference>
<dbReference type="Pfam" id="PF06602">
    <property type="entry name" value="Myotub-related"/>
    <property type="match status" value="1"/>
</dbReference>
<dbReference type="InterPro" id="IPR016130">
    <property type="entry name" value="Tyr_Pase_AS"/>
</dbReference>
<dbReference type="PANTHER" id="PTHR10807:SF40">
    <property type="entry name" value="MYOTUBULARIN-RELATED PROTEIN 1"/>
    <property type="match status" value="1"/>
</dbReference>
<dbReference type="GeneID" id="101317918"/>
<feature type="compositionally biased region" description="Polar residues" evidence="11">
    <location>
        <begin position="44"/>
        <end position="55"/>
    </location>
</feature>
<dbReference type="GO" id="GO:0046856">
    <property type="term" value="P:phosphatidylinositol dephosphorylation"/>
    <property type="evidence" value="ECO:0007669"/>
    <property type="project" value="InterPro"/>
</dbReference>
<dbReference type="PROSITE" id="PS51339">
    <property type="entry name" value="PPASE_MYOTUBULARIN"/>
    <property type="match status" value="1"/>
</dbReference>
<dbReference type="InterPro" id="IPR000387">
    <property type="entry name" value="Tyr_Pase_dom"/>
</dbReference>
<dbReference type="InterPro" id="IPR030587">
    <property type="entry name" value="MTMR1_PTP"/>
</dbReference>
<feature type="binding site" evidence="10">
    <location>
        <begin position="450"/>
        <end position="456"/>
    </location>
    <ligand>
        <name>substrate</name>
    </ligand>
</feature>
<feature type="compositionally biased region" description="Low complexity" evidence="11">
    <location>
        <begin position="653"/>
        <end position="668"/>
    </location>
</feature>
<protein>
    <recommendedName>
        <fullName evidence="4">phosphatidylinositol-3,5-bisphosphate 3-phosphatase</fullName>
        <ecNumber evidence="4">3.1.3.95</ecNumber>
    </recommendedName>
</protein>
<dbReference type="GO" id="GO:0004438">
    <property type="term" value="F:phosphatidylinositol-3-phosphate phosphatase activity"/>
    <property type="evidence" value="ECO:0007669"/>
    <property type="project" value="TreeGrafter"/>
</dbReference>
<feature type="domain" description="Myotubularin phosphatase" evidence="13">
    <location>
        <begin position="238"/>
        <end position="613"/>
    </location>
</feature>
<dbReference type="CDD" id="cd13358">
    <property type="entry name" value="PH-GRAM_MTMR1"/>
    <property type="match status" value="1"/>
</dbReference>
<dbReference type="CDD" id="cd14592">
    <property type="entry name" value="PTP-MTMR1"/>
    <property type="match status" value="1"/>
</dbReference>
<sequence>MDRPAAAAAAAAAGGGEGGGGLGPGPAGGRRPPRVVGAPAAGSRQPSVETLDSPTGSHVEWCKQLIAATISSQISGSVTSENVSRDYKVLRRPDIRALRDGNKLAQMEEAPLFPGESIKAIVKDVMYICPFVGAVSGTLTVTDFKMYFKNVERDPHFVLDVPLGVISRVEKIGVQSHGDNSCGIEIMCKDMRNLRLAYKQEEQSKLGIFDNLNKHAFPLSNGQTLFAFNYKEKFPVNGWKIYDPVSEYKRQGLPNESWKISKVNSNYELCDTYPAIIVVPTSVKDDDLSKVAAFRAKGRIPVLSWIHPESQATITRCSQPLVGPNDKRCKEDEKYLQTIMDANAQAHKLIIFDARQNKVASTNKAKGGGYESESAYPNAELVFLEIHNIHVMRESLRKLKEIAYPAIEEARWLSNVDGTHWLEYIRMLLAGAVRIADKIESGKTSVVVHCSDGWDRTSQLTSLAMLMLDSYYRTIKGFEALIEKEWISFGHRFALRVGHGNDNHADADRSPIFLQFIDCVWQMTRQFPSAFEFNELFLITILDHLYSCLFGTFLCNCEQQRLKEDVYTKTISLWSYTNSQLDEFSNPFFVNYENHVLYPVTSLSHLELWVNYYVRWNPRMRPQTPIHQNLKELLAVRAELQKRVEDLQREVAARASASSERGSSPSHSVTPVHTSV</sequence>
<dbReference type="Proteomes" id="UP000245320">
    <property type="component" value="Chromosome X"/>
</dbReference>
<dbReference type="SMART" id="SM00568">
    <property type="entry name" value="GRAM"/>
    <property type="match status" value="1"/>
</dbReference>
<keyword evidence="8" id="KW-0472">Membrane</keyword>
<dbReference type="PANTHER" id="PTHR10807">
    <property type="entry name" value="MYOTUBULARIN-RELATED"/>
    <property type="match status" value="1"/>
</dbReference>
<name>A0A2U4BNQ4_TURTR</name>
<comment type="similarity">
    <text evidence="3">Belongs to the protein-tyrosine phosphatase family. Non-receptor class myotubularin subfamily.</text>
</comment>
<dbReference type="Pfam" id="PF02893">
    <property type="entry name" value="GRAM"/>
    <property type="match status" value="1"/>
</dbReference>
<evidence type="ECO:0000313" key="14">
    <source>
        <dbReference type="Proteomes" id="UP000245320"/>
    </source>
</evidence>
<dbReference type="RefSeq" id="XP_019794848.2">
    <property type="nucleotide sequence ID" value="XM_019939289.2"/>
</dbReference>
<keyword evidence="7" id="KW-0443">Lipid metabolism</keyword>
<evidence type="ECO:0000256" key="9">
    <source>
        <dbReference type="PIRSR" id="PIRSR630564-1"/>
    </source>
</evidence>
<dbReference type="InterPro" id="IPR011993">
    <property type="entry name" value="PH-like_dom_sf"/>
</dbReference>
<dbReference type="InterPro" id="IPR037857">
    <property type="entry name" value="MTMR1_PH-GRAM"/>
</dbReference>
<keyword evidence="6" id="KW-0378">Hydrolase</keyword>
<evidence type="ECO:0000256" key="1">
    <source>
        <dbReference type="ARBA" id="ARBA00004184"/>
    </source>
</evidence>
<organism evidence="14 15">
    <name type="scientific">Tursiops truncatus</name>
    <name type="common">Atlantic bottle-nosed dolphin</name>
    <name type="synonym">Delphinus truncatus</name>
    <dbReference type="NCBI Taxonomy" id="9739"/>
    <lineage>
        <taxon>Eukaryota</taxon>
        <taxon>Metazoa</taxon>
        <taxon>Chordata</taxon>
        <taxon>Craniata</taxon>
        <taxon>Vertebrata</taxon>
        <taxon>Euteleostomi</taxon>
        <taxon>Mammalia</taxon>
        <taxon>Eutheria</taxon>
        <taxon>Laurasiatheria</taxon>
        <taxon>Artiodactyla</taxon>
        <taxon>Whippomorpha</taxon>
        <taxon>Cetacea</taxon>
        <taxon>Odontoceti</taxon>
        <taxon>Delphinidae</taxon>
        <taxon>Tursiops</taxon>
    </lineage>
</organism>
<evidence type="ECO:0000256" key="7">
    <source>
        <dbReference type="ARBA" id="ARBA00023098"/>
    </source>
</evidence>
<feature type="active site" description="Phosphocysteine intermediate" evidence="9">
    <location>
        <position position="450"/>
    </location>
</feature>
<feature type="region of interest" description="Disordered" evidence="11">
    <location>
        <begin position="651"/>
        <end position="676"/>
    </location>
</feature>
<dbReference type="InterPro" id="IPR029021">
    <property type="entry name" value="Prot-tyrosine_phosphatase-like"/>
</dbReference>
<feature type="binding site" evidence="10">
    <location>
        <begin position="363"/>
        <end position="366"/>
    </location>
    <ligand>
        <name>substrate</name>
    </ligand>
</feature>
<evidence type="ECO:0000256" key="4">
    <source>
        <dbReference type="ARBA" id="ARBA00012903"/>
    </source>
</evidence>
<dbReference type="SUPFAM" id="SSF52799">
    <property type="entry name" value="(Phosphotyrosine protein) phosphatases II"/>
    <property type="match status" value="1"/>
</dbReference>
<dbReference type="Gene3D" id="2.30.29.30">
    <property type="entry name" value="Pleckstrin-homology domain (PH domain)/Phosphotyrosine-binding domain (PTB)"/>
    <property type="match status" value="1"/>
</dbReference>
<dbReference type="PROSITE" id="PS00383">
    <property type="entry name" value="TYR_PHOSPHATASE_1"/>
    <property type="match status" value="1"/>
</dbReference>
<evidence type="ECO:0000256" key="6">
    <source>
        <dbReference type="ARBA" id="ARBA00022801"/>
    </source>
</evidence>
<keyword evidence="5" id="KW-0963">Cytoplasm</keyword>
<gene>
    <name evidence="15" type="primary">MTMR1</name>
</gene>
<accession>A0A2U4BNQ4</accession>
<feature type="compositionally biased region" description="Gly residues" evidence="11">
    <location>
        <begin position="13"/>
        <end position="28"/>
    </location>
</feature>
<dbReference type="GO" id="GO:0052629">
    <property type="term" value="F:phosphatidylinositol-3,5-bisphosphate 3-phosphatase activity"/>
    <property type="evidence" value="ECO:0007669"/>
    <property type="project" value="UniProtKB-EC"/>
</dbReference>
<dbReference type="EC" id="3.1.3.95" evidence="4"/>
<feature type="compositionally biased region" description="Low complexity" evidence="11">
    <location>
        <begin position="1"/>
        <end position="12"/>
    </location>
</feature>